<dbReference type="Pfam" id="PF01217">
    <property type="entry name" value="Clat_adaptor_s"/>
    <property type="match status" value="1"/>
</dbReference>
<keyword evidence="6" id="KW-0254">Endocytosis</keyword>
<dbReference type="InterPro" id="IPR027156">
    <property type="entry name" value="APS2"/>
</dbReference>
<dbReference type="JaponicusDB" id="SJAG_02805">
    <property type="gene designation" value="aps2"/>
</dbReference>
<keyword evidence="16" id="KW-1185">Reference proteome</keyword>
<dbReference type="GO" id="GO:0016192">
    <property type="term" value="P:vesicle-mediated transport"/>
    <property type="evidence" value="ECO:0000318"/>
    <property type="project" value="GO_Central"/>
</dbReference>
<dbReference type="eggNOG" id="KOG0935">
    <property type="taxonomic scope" value="Eukaryota"/>
</dbReference>
<comment type="subunit">
    <text evidence="11">Adaptor protein complex 2 (AP-2) is a heterotetramer composed of two large adaptins (alpha-type subunit apl3 and beta-type subunit apl1), a medium chain (mu-type subunit apm4) and a small adaptin (sigma-type subunit aps2).</text>
</comment>
<dbReference type="SUPFAM" id="SSF64356">
    <property type="entry name" value="SNARE-like"/>
    <property type="match status" value="1"/>
</dbReference>
<keyword evidence="4 12" id="KW-0813">Transport</keyword>
<dbReference type="STRING" id="402676.B6K182"/>
<evidence type="ECO:0000313" key="15">
    <source>
        <dbReference type="JaponicusDB" id="SJAG_02805"/>
    </source>
</evidence>
<organism evidence="14 16">
    <name type="scientific">Schizosaccharomyces japonicus (strain yFS275 / FY16936)</name>
    <name type="common">Fission yeast</name>
    <dbReference type="NCBI Taxonomy" id="402676"/>
    <lineage>
        <taxon>Eukaryota</taxon>
        <taxon>Fungi</taxon>
        <taxon>Dikarya</taxon>
        <taxon>Ascomycota</taxon>
        <taxon>Taphrinomycotina</taxon>
        <taxon>Schizosaccharomycetes</taxon>
        <taxon>Schizosaccharomycetales</taxon>
        <taxon>Schizosaccharomycetaceae</taxon>
        <taxon>Schizosaccharomyces</taxon>
    </lineage>
</organism>
<dbReference type="InterPro" id="IPR011012">
    <property type="entry name" value="Longin-like_dom_sf"/>
</dbReference>
<evidence type="ECO:0000256" key="7">
    <source>
        <dbReference type="ARBA" id="ARBA00022927"/>
    </source>
</evidence>
<comment type="function">
    <text evidence="10">Component of the adaptor complexes which link clathrin to receptors in coated vesicles. Clathrin-associated protein complexes are believed to interact with the cytoplasmic tails of membrane proteins, leading to their selection and concentration.</text>
</comment>
<comment type="similarity">
    <text evidence="3 12">Belongs to the adaptor complexes small subunit family.</text>
</comment>
<dbReference type="Gene3D" id="3.30.450.60">
    <property type="match status" value="1"/>
</dbReference>
<dbReference type="GO" id="GO:0006886">
    <property type="term" value="P:intracellular protein transport"/>
    <property type="evidence" value="ECO:0007669"/>
    <property type="project" value="UniProtKB-UniRule"/>
</dbReference>
<evidence type="ECO:0000256" key="1">
    <source>
        <dbReference type="ARBA" id="ARBA00004236"/>
    </source>
</evidence>
<dbReference type="PIRSF" id="PIRSF015588">
    <property type="entry name" value="AP_complex_sigma"/>
    <property type="match status" value="1"/>
</dbReference>
<dbReference type="GO" id="GO:0072583">
    <property type="term" value="P:clathrin-dependent endocytosis"/>
    <property type="evidence" value="ECO:0007669"/>
    <property type="project" value="InterPro"/>
</dbReference>
<sequence>MIHFILVQNRHGKTRLSKFYVPYNDEEKIQLKGRVHRLVAQRDQRYQANFVEYSSSKIVYRRYAGLFFCFCVDVDDNDLAILEMIHFFVEALDSYFGNVCELDLVFNFHKVSAILDEIILAGEMGEASKEKLLKRIEMLAKLD</sequence>
<evidence type="ECO:0000256" key="8">
    <source>
        <dbReference type="ARBA" id="ARBA00023136"/>
    </source>
</evidence>
<dbReference type="Proteomes" id="UP000001744">
    <property type="component" value="Unassembled WGS sequence"/>
</dbReference>
<comment type="subcellular location">
    <subcellularLocation>
        <location evidence="1">Cell membrane</location>
    </subcellularLocation>
    <subcellularLocation>
        <location evidence="2">Membrane</location>
        <location evidence="2">Coated pit</location>
        <topology evidence="2">Peripheral membrane protein</topology>
        <orientation evidence="2">Cytoplasmic side</orientation>
    </subcellularLocation>
</comment>
<dbReference type="OMA" id="QSNFVEY"/>
<protein>
    <recommendedName>
        <fullName evidence="12">AP complex subunit sigma</fullName>
    </recommendedName>
</protein>
<dbReference type="FunFam" id="3.30.450.60:FF:000010">
    <property type="entry name" value="AP complex subunit sigma"/>
    <property type="match status" value="1"/>
</dbReference>
<dbReference type="InterPro" id="IPR016635">
    <property type="entry name" value="AP_complex_ssu"/>
</dbReference>
<keyword evidence="7 12" id="KW-0653">Protein transport</keyword>
<dbReference type="GO" id="GO:0030122">
    <property type="term" value="C:AP-2 adaptor complex"/>
    <property type="evidence" value="ECO:0007669"/>
    <property type="project" value="InterPro"/>
</dbReference>
<dbReference type="InterPro" id="IPR022775">
    <property type="entry name" value="AP_mu_sigma_su"/>
</dbReference>
<dbReference type="GO" id="GO:0035615">
    <property type="term" value="F:clathrin adaptor activity"/>
    <property type="evidence" value="ECO:0007669"/>
    <property type="project" value="InterPro"/>
</dbReference>
<evidence type="ECO:0000256" key="4">
    <source>
        <dbReference type="ARBA" id="ARBA00022448"/>
    </source>
</evidence>
<keyword evidence="8 12" id="KW-0472">Membrane</keyword>
<name>B6K182_SCHJY</name>
<evidence type="ECO:0000256" key="12">
    <source>
        <dbReference type="PIRNR" id="PIRNR015588"/>
    </source>
</evidence>
<reference evidence="14 16" key="1">
    <citation type="journal article" date="2011" name="Science">
        <title>Comparative functional genomics of the fission yeasts.</title>
        <authorList>
            <person name="Rhind N."/>
            <person name="Chen Z."/>
            <person name="Yassour M."/>
            <person name="Thompson D.A."/>
            <person name="Haas B.J."/>
            <person name="Habib N."/>
            <person name="Wapinski I."/>
            <person name="Roy S."/>
            <person name="Lin M.F."/>
            <person name="Heiman D.I."/>
            <person name="Young S.K."/>
            <person name="Furuya K."/>
            <person name="Guo Y."/>
            <person name="Pidoux A."/>
            <person name="Chen H.M."/>
            <person name="Robbertse B."/>
            <person name="Goldberg J.M."/>
            <person name="Aoki K."/>
            <person name="Bayne E.H."/>
            <person name="Berlin A.M."/>
            <person name="Desjardins C.A."/>
            <person name="Dobbs E."/>
            <person name="Dukaj L."/>
            <person name="Fan L."/>
            <person name="FitzGerald M.G."/>
            <person name="French C."/>
            <person name="Gujja S."/>
            <person name="Hansen K."/>
            <person name="Keifenheim D."/>
            <person name="Levin J.Z."/>
            <person name="Mosher R.A."/>
            <person name="Mueller C.A."/>
            <person name="Pfiffner J."/>
            <person name="Priest M."/>
            <person name="Russ C."/>
            <person name="Smialowska A."/>
            <person name="Swoboda P."/>
            <person name="Sykes S.M."/>
            <person name="Vaughn M."/>
            <person name="Vengrova S."/>
            <person name="Yoder R."/>
            <person name="Zeng Q."/>
            <person name="Allshire R."/>
            <person name="Baulcombe D."/>
            <person name="Birren B.W."/>
            <person name="Brown W."/>
            <person name="Ekwall K."/>
            <person name="Kellis M."/>
            <person name="Leatherwood J."/>
            <person name="Levin H."/>
            <person name="Margalit H."/>
            <person name="Martienssen R."/>
            <person name="Nieduszynski C.A."/>
            <person name="Spatafora J.W."/>
            <person name="Friedman N."/>
            <person name="Dalgaard J.Z."/>
            <person name="Baumann P."/>
            <person name="Niki H."/>
            <person name="Regev A."/>
            <person name="Nusbaum C."/>
        </authorList>
    </citation>
    <scope>NUCLEOTIDE SEQUENCE [LARGE SCALE GENOMIC DNA]</scope>
    <source>
        <strain evidence="16">yFS275 / FY16936</strain>
    </source>
</reference>
<evidence type="ECO:0000256" key="5">
    <source>
        <dbReference type="ARBA" id="ARBA00022475"/>
    </source>
</evidence>
<evidence type="ECO:0000313" key="16">
    <source>
        <dbReference type="Proteomes" id="UP000001744"/>
    </source>
</evidence>
<dbReference type="CDD" id="cd14833">
    <property type="entry name" value="AP2_sigma"/>
    <property type="match status" value="1"/>
</dbReference>
<feature type="domain" description="AP complex mu/sigma subunit" evidence="13">
    <location>
        <begin position="1"/>
        <end position="142"/>
    </location>
</feature>
<dbReference type="RefSeq" id="XP_002173996.1">
    <property type="nucleotide sequence ID" value="XM_002173960.1"/>
</dbReference>
<evidence type="ECO:0000256" key="2">
    <source>
        <dbReference type="ARBA" id="ARBA00004277"/>
    </source>
</evidence>
<accession>B6K182</accession>
<evidence type="ECO:0000256" key="6">
    <source>
        <dbReference type="ARBA" id="ARBA00022583"/>
    </source>
</evidence>
<evidence type="ECO:0000313" key="14">
    <source>
        <dbReference type="EMBL" id="EEB07703.1"/>
    </source>
</evidence>
<gene>
    <name evidence="15" type="primary">aps2</name>
    <name evidence="14" type="ORF">SJAG_02805</name>
</gene>
<keyword evidence="9" id="KW-0168">Coated pit</keyword>
<evidence type="ECO:0000256" key="3">
    <source>
        <dbReference type="ARBA" id="ARBA00006972"/>
    </source>
</evidence>
<dbReference type="PANTHER" id="PTHR11753">
    <property type="entry name" value="ADAPTOR COMPLEXES SMALL SUBUNIT FAMILY"/>
    <property type="match status" value="1"/>
</dbReference>
<dbReference type="VEuPathDB" id="FungiDB:SJAG_02805"/>
<proteinExistence type="inferred from homology"/>
<dbReference type="HOGENOM" id="CLU_061221_3_1_1"/>
<evidence type="ECO:0000256" key="10">
    <source>
        <dbReference type="ARBA" id="ARBA00025487"/>
    </source>
</evidence>
<evidence type="ECO:0000256" key="9">
    <source>
        <dbReference type="ARBA" id="ARBA00023176"/>
    </source>
</evidence>
<evidence type="ECO:0000256" key="11">
    <source>
        <dbReference type="ARBA" id="ARBA00034519"/>
    </source>
</evidence>
<dbReference type="OrthoDB" id="371463at2759"/>
<dbReference type="GeneID" id="7049467"/>
<evidence type="ECO:0000259" key="13">
    <source>
        <dbReference type="Pfam" id="PF01217"/>
    </source>
</evidence>
<dbReference type="EMBL" id="KE651166">
    <property type="protein sequence ID" value="EEB07703.1"/>
    <property type="molecule type" value="Genomic_DNA"/>
</dbReference>
<dbReference type="AlphaFoldDB" id="B6K182"/>
<keyword evidence="5" id="KW-1003">Cell membrane</keyword>